<evidence type="ECO:0000313" key="1">
    <source>
        <dbReference type="EMBL" id="EKX99945.1"/>
    </source>
</evidence>
<gene>
    <name evidence="1" type="ORF">HMPREF9134_01854</name>
</gene>
<dbReference type="Proteomes" id="UP000010408">
    <property type="component" value="Unassembled WGS sequence"/>
</dbReference>
<dbReference type="AlphaFoldDB" id="L1N9D6"/>
<reference evidence="1 2" key="1">
    <citation type="submission" date="2012-05" db="EMBL/GenBank/DDBJ databases">
        <authorList>
            <person name="Weinstock G."/>
            <person name="Sodergren E."/>
            <person name="Lobos E.A."/>
            <person name="Fulton L."/>
            <person name="Fulton R."/>
            <person name="Courtney L."/>
            <person name="Fronick C."/>
            <person name="O'Laughlin M."/>
            <person name="Godfrey J."/>
            <person name="Wilson R.M."/>
            <person name="Miner T."/>
            <person name="Farmer C."/>
            <person name="Delehaunty K."/>
            <person name="Cordes M."/>
            <person name="Minx P."/>
            <person name="Tomlinson C."/>
            <person name="Chen J."/>
            <person name="Wollam A."/>
            <person name="Pepin K.H."/>
            <person name="Bhonagiri V."/>
            <person name="Zhang X."/>
            <person name="Suruliraj S."/>
            <person name="Warren W."/>
            <person name="Mitreva M."/>
            <person name="Mardis E.R."/>
            <person name="Wilson R.K."/>
        </authorList>
    </citation>
    <scope>NUCLEOTIDE SEQUENCE [LARGE SCALE GENOMIC DNA]</scope>
    <source>
        <strain evidence="1 2">F0037</strain>
    </source>
</reference>
<protein>
    <submittedName>
        <fullName evidence="1">Uncharacterized protein</fullName>
    </submittedName>
</protein>
<evidence type="ECO:0000313" key="2">
    <source>
        <dbReference type="Proteomes" id="UP000010408"/>
    </source>
</evidence>
<organism evidence="1 2">
    <name type="scientific">Porphyromonas catoniae F0037</name>
    <dbReference type="NCBI Taxonomy" id="1127696"/>
    <lineage>
        <taxon>Bacteria</taxon>
        <taxon>Pseudomonadati</taxon>
        <taxon>Bacteroidota</taxon>
        <taxon>Bacteroidia</taxon>
        <taxon>Bacteroidales</taxon>
        <taxon>Porphyromonadaceae</taxon>
        <taxon>Porphyromonas</taxon>
    </lineage>
</organism>
<sequence length="103" mass="11689">MMVIHHGALLFFSVSVFNQRAFLIKARKLWARHKPLEVFRLLGGSSSPVLLSLLCLKTGNSFPDDFPPIPKPTKLNTRRAVSKPLNTAPCLWLAKKRTSLRMY</sequence>
<dbReference type="HOGENOM" id="CLU_2261184_0_0_10"/>
<dbReference type="STRING" id="1127696.HMPREF9134_01854"/>
<accession>L1N9D6</accession>
<proteinExistence type="predicted"/>
<comment type="caution">
    <text evidence="1">The sequence shown here is derived from an EMBL/GenBank/DDBJ whole genome shotgun (WGS) entry which is preliminary data.</text>
</comment>
<dbReference type="EMBL" id="AMEQ01000044">
    <property type="protein sequence ID" value="EKX99945.1"/>
    <property type="molecule type" value="Genomic_DNA"/>
</dbReference>
<name>L1N9D6_9PORP</name>